<feature type="domain" description="Helix-turn-helix" evidence="1">
    <location>
        <begin position="43"/>
        <end position="89"/>
    </location>
</feature>
<proteinExistence type="predicted"/>
<keyword evidence="2" id="KW-0238">DNA-binding</keyword>
<dbReference type="EMBL" id="QSUL01000036">
    <property type="protein sequence ID" value="RGN29608.1"/>
    <property type="molecule type" value="Genomic_DNA"/>
</dbReference>
<protein>
    <submittedName>
        <fullName evidence="2">DNA-binding protein</fullName>
    </submittedName>
</protein>
<evidence type="ECO:0000313" key="2">
    <source>
        <dbReference type="EMBL" id="RGN29608.1"/>
    </source>
</evidence>
<name>A0A3E5AWA5_9BACE</name>
<organism evidence="2 3">
    <name type="scientific">Bacteroides oleiciplenus</name>
    <dbReference type="NCBI Taxonomy" id="626931"/>
    <lineage>
        <taxon>Bacteria</taxon>
        <taxon>Pseudomonadati</taxon>
        <taxon>Bacteroidota</taxon>
        <taxon>Bacteroidia</taxon>
        <taxon>Bacteroidales</taxon>
        <taxon>Bacteroidaceae</taxon>
        <taxon>Bacteroides</taxon>
    </lineage>
</organism>
<dbReference type="Pfam" id="PF12728">
    <property type="entry name" value="HTH_17"/>
    <property type="match status" value="1"/>
</dbReference>
<sequence>MIQNLLFSEQLEQVRDHLLSLARLLERAGVKARPEIARGWVDGQEVMDALHISQRTLQNLRDNGTLGYTVLGKKYFYRIQEIDDLLRNNYVMYKLSAWGKEDEHPATDDREGGDR</sequence>
<dbReference type="InterPro" id="IPR009061">
    <property type="entry name" value="DNA-bd_dom_put_sf"/>
</dbReference>
<evidence type="ECO:0000259" key="1">
    <source>
        <dbReference type="Pfam" id="PF12728"/>
    </source>
</evidence>
<evidence type="ECO:0000313" key="3">
    <source>
        <dbReference type="Proteomes" id="UP000260983"/>
    </source>
</evidence>
<dbReference type="Proteomes" id="UP000260983">
    <property type="component" value="Unassembled WGS sequence"/>
</dbReference>
<comment type="caution">
    <text evidence="2">The sequence shown here is derived from an EMBL/GenBank/DDBJ whole genome shotgun (WGS) entry which is preliminary data.</text>
</comment>
<dbReference type="SUPFAM" id="SSF46955">
    <property type="entry name" value="Putative DNA-binding domain"/>
    <property type="match status" value="1"/>
</dbReference>
<dbReference type="AlphaFoldDB" id="A0A3E5AWA5"/>
<accession>A0A3E5AWA5</accession>
<dbReference type="PANTHER" id="PTHR34585">
    <property type="match status" value="1"/>
</dbReference>
<dbReference type="InterPro" id="IPR041657">
    <property type="entry name" value="HTH_17"/>
</dbReference>
<gene>
    <name evidence="2" type="ORF">DXB65_23960</name>
</gene>
<dbReference type="PANTHER" id="PTHR34585:SF22">
    <property type="entry name" value="HELIX-TURN-HELIX DOMAIN-CONTAINING PROTEIN"/>
    <property type="match status" value="1"/>
</dbReference>
<dbReference type="RefSeq" id="WP_009128906.1">
    <property type="nucleotide sequence ID" value="NZ_CABKRN010000001.1"/>
</dbReference>
<reference evidence="2 3" key="1">
    <citation type="submission" date="2018-08" db="EMBL/GenBank/DDBJ databases">
        <title>A genome reference for cultivated species of the human gut microbiota.</title>
        <authorList>
            <person name="Zou Y."/>
            <person name="Xue W."/>
            <person name="Luo G."/>
        </authorList>
    </citation>
    <scope>NUCLEOTIDE SEQUENCE [LARGE SCALE GENOMIC DNA]</scope>
    <source>
        <strain evidence="2 3">OM05-15BH</strain>
    </source>
</reference>
<dbReference type="GO" id="GO:0003677">
    <property type="term" value="F:DNA binding"/>
    <property type="evidence" value="ECO:0007669"/>
    <property type="project" value="UniProtKB-KW"/>
</dbReference>